<comment type="subcellular location">
    <subcellularLocation>
        <location evidence="1">Membrane</location>
        <topology evidence="1">Multi-pass membrane protein</topology>
    </subcellularLocation>
</comment>
<evidence type="ECO:0000259" key="7">
    <source>
        <dbReference type="Pfam" id="PF20684"/>
    </source>
</evidence>
<keyword evidence="9" id="KW-1185">Reference proteome</keyword>
<dbReference type="EMBL" id="CP099423">
    <property type="protein sequence ID" value="USW54772.1"/>
    <property type="molecule type" value="Genomic_DNA"/>
</dbReference>
<dbReference type="PANTHER" id="PTHR33048">
    <property type="entry name" value="PTH11-LIKE INTEGRAL MEMBRANE PROTEIN (AFU_ORTHOLOGUE AFUA_5G11245)"/>
    <property type="match status" value="1"/>
</dbReference>
<feature type="transmembrane region" description="Helical" evidence="6">
    <location>
        <begin position="256"/>
        <end position="275"/>
    </location>
</feature>
<feature type="transmembrane region" description="Helical" evidence="6">
    <location>
        <begin position="134"/>
        <end position="156"/>
    </location>
</feature>
<name>A0A9Q9AS45_9PEZI</name>
<feature type="transmembrane region" description="Helical" evidence="6">
    <location>
        <begin position="100"/>
        <end position="122"/>
    </location>
</feature>
<organism evidence="8 9">
    <name type="scientific">Septoria linicola</name>
    <dbReference type="NCBI Taxonomy" id="215465"/>
    <lineage>
        <taxon>Eukaryota</taxon>
        <taxon>Fungi</taxon>
        <taxon>Dikarya</taxon>
        <taxon>Ascomycota</taxon>
        <taxon>Pezizomycotina</taxon>
        <taxon>Dothideomycetes</taxon>
        <taxon>Dothideomycetidae</taxon>
        <taxon>Mycosphaerellales</taxon>
        <taxon>Mycosphaerellaceae</taxon>
        <taxon>Septoria</taxon>
    </lineage>
</organism>
<dbReference type="InterPro" id="IPR049326">
    <property type="entry name" value="Rhodopsin_dom_fungi"/>
</dbReference>
<evidence type="ECO:0000313" key="9">
    <source>
        <dbReference type="Proteomes" id="UP001056384"/>
    </source>
</evidence>
<keyword evidence="2 6" id="KW-0812">Transmembrane</keyword>
<dbReference type="GO" id="GO:0016020">
    <property type="term" value="C:membrane"/>
    <property type="evidence" value="ECO:0007669"/>
    <property type="project" value="UniProtKB-SubCell"/>
</dbReference>
<feature type="domain" description="Rhodopsin" evidence="7">
    <location>
        <begin position="44"/>
        <end position="279"/>
    </location>
</feature>
<evidence type="ECO:0000256" key="1">
    <source>
        <dbReference type="ARBA" id="ARBA00004141"/>
    </source>
</evidence>
<protein>
    <recommendedName>
        <fullName evidence="7">Rhodopsin domain-containing protein</fullName>
    </recommendedName>
</protein>
<evidence type="ECO:0000256" key="2">
    <source>
        <dbReference type="ARBA" id="ARBA00022692"/>
    </source>
</evidence>
<keyword evidence="3 6" id="KW-1133">Transmembrane helix</keyword>
<evidence type="ECO:0000256" key="4">
    <source>
        <dbReference type="ARBA" id="ARBA00023136"/>
    </source>
</evidence>
<feature type="transmembrane region" description="Helical" evidence="6">
    <location>
        <begin position="12"/>
        <end position="29"/>
    </location>
</feature>
<evidence type="ECO:0000256" key="5">
    <source>
        <dbReference type="ARBA" id="ARBA00038359"/>
    </source>
</evidence>
<feature type="transmembrane region" description="Helical" evidence="6">
    <location>
        <begin position="181"/>
        <end position="205"/>
    </location>
</feature>
<accession>A0A9Q9AS45</accession>
<feature type="transmembrane region" description="Helical" evidence="6">
    <location>
        <begin position="217"/>
        <end position="236"/>
    </location>
</feature>
<sequence length="341" mass="37651">MVYSSSDIVSSTTTLLVLLIFFLTIRFIARHASKSSSSEPTSTTAGIGSDDWVALAAALGSALGCLLILVSANEGLGRSTSYSSPDQITPVLLMIWLDQINYILVMALTKTSTLLLYTRIFHAHTAEQVRFRRLCWALIGIVCLTSFFLIVFAIVMCDPVDYFWTRVTRPDSGRCKDHRPYLYANTIISIITDVLVVVLPVKQILGLQMARKKKITVLGIFGLGGVVIICSIMRATKVEDAAKRTDPMVDLAGLCIWSLVESVVSVICCCVPATYRPIKDFCKDIYVGLRDGGTDVDMHPAQTTKPAVARGRDWHDVEHGYRTGTPAHWEYGKSPVVDPRW</sequence>
<evidence type="ECO:0000256" key="6">
    <source>
        <dbReference type="SAM" id="Phobius"/>
    </source>
</evidence>
<keyword evidence="4 6" id="KW-0472">Membrane</keyword>
<dbReference type="InterPro" id="IPR052337">
    <property type="entry name" value="SAT4-like"/>
</dbReference>
<dbReference type="AlphaFoldDB" id="A0A9Q9AS45"/>
<gene>
    <name evidence="8" type="ORF">Slin15195_G080910</name>
</gene>
<dbReference type="Proteomes" id="UP001056384">
    <property type="component" value="Chromosome 6"/>
</dbReference>
<reference evidence="8" key="1">
    <citation type="submission" date="2022-06" db="EMBL/GenBank/DDBJ databases">
        <title>Complete genome sequences of two strains of the flax pathogen Septoria linicola.</title>
        <authorList>
            <person name="Lapalu N."/>
            <person name="Simon A."/>
            <person name="Demenou B."/>
            <person name="Paumier D."/>
            <person name="Guillot M.-P."/>
            <person name="Gout L."/>
            <person name="Valade R."/>
        </authorList>
    </citation>
    <scope>NUCLEOTIDE SEQUENCE</scope>
    <source>
        <strain evidence="8">SE15195</strain>
    </source>
</reference>
<feature type="transmembrane region" description="Helical" evidence="6">
    <location>
        <begin position="52"/>
        <end position="72"/>
    </location>
</feature>
<proteinExistence type="inferred from homology"/>
<dbReference type="PANTHER" id="PTHR33048:SF47">
    <property type="entry name" value="INTEGRAL MEMBRANE PROTEIN-RELATED"/>
    <property type="match status" value="1"/>
</dbReference>
<dbReference type="Pfam" id="PF20684">
    <property type="entry name" value="Fung_rhodopsin"/>
    <property type="match status" value="1"/>
</dbReference>
<comment type="similarity">
    <text evidence="5">Belongs to the SAT4 family.</text>
</comment>
<evidence type="ECO:0000256" key="3">
    <source>
        <dbReference type="ARBA" id="ARBA00022989"/>
    </source>
</evidence>
<evidence type="ECO:0000313" key="8">
    <source>
        <dbReference type="EMBL" id="USW54772.1"/>
    </source>
</evidence>